<dbReference type="EMBL" id="SPKJ01000069">
    <property type="protein sequence ID" value="MYZ49330.1"/>
    <property type="molecule type" value="Genomic_DNA"/>
</dbReference>
<dbReference type="OrthoDB" id="9759959at2"/>
<dbReference type="SUPFAM" id="SSF48208">
    <property type="entry name" value="Six-hairpin glycosidases"/>
    <property type="match status" value="1"/>
</dbReference>
<dbReference type="Gene3D" id="1.50.10.10">
    <property type="match status" value="1"/>
</dbReference>
<dbReference type="RefSeq" id="WP_161141671.1">
    <property type="nucleotide sequence ID" value="NZ_SPKJ01000069.1"/>
</dbReference>
<name>A0A964T747_9HYPH</name>
<sequence length="739" mass="80940">MGDPVRNVVSLKAGNGQAGANLWSEYDIEPQGSLVDRPLRTLKHGDGFAVLDSFGDIGTVPDTAEGVFYRDTRFLSRFEFRIEGARPLLLSSAAHEDKSALTVDLTNPDIVLPGGEKLPRDTIFIERTAFLWDGMFHQRFGLRNFGRSARRIRLDFLYGADFRDLFEVRGTKRKRRGRESAACHAPDRAEIRYRGLDGLDRVTVVTIDPAPEQIAADRAMLHVTLAPGERRSVVVAVGCGSEKVALAPPGAADFFLSYRDTRRARRASTADIATVTTSHDVFDEVLCRAVSDIYTLATRGPLGLYPYAGIPWFSTVFGRDGIITAMLMLWIDPKIAKGVLKVLAATQATEADPKSDAQPGKILHELRQGEMANLGEVPFGRYYGTVDATPLFLMLAGMYLDRTGDRETVSALWPNIEAALRWLDQSGDMDGDGFVEYRRETESGLANQGWKDSHDAIFHADGSDATGPIALCEVQGYAYAGRLAAAKIARTLGFAELAGRLAEQAERLRRNFESTFWCEEIGTYALALDGAKRPCRVRASNAGHLLFTGICDPERAARVARLLMGGGSFSGWGIRTLATGEARFNPMSYHNGSVWPHDNALVALGFARYGLKQEAARVLAGLFDAAAHQELRRLPELFCGFERRPHRGPTAYPVACAPQAWASASLFGVLAASLGLEFDHAADEIRLNEPVLPGFLEGVTIRNLALGETRMDIRLTRHGGDVGTNVLRRTGPARIVVMK</sequence>
<dbReference type="InterPro" id="IPR012341">
    <property type="entry name" value="6hp_glycosidase-like_sf"/>
</dbReference>
<feature type="domain" description="Mannosylglycerate hydrolase MGH1-like glycoside hydrolase" evidence="2">
    <location>
        <begin position="326"/>
        <end position="630"/>
    </location>
</feature>
<accession>A0A964T747</accession>
<evidence type="ECO:0000259" key="1">
    <source>
        <dbReference type="Pfam" id="PF14742"/>
    </source>
</evidence>
<proteinExistence type="predicted"/>
<comment type="caution">
    <text evidence="3">The sequence shown here is derived from an EMBL/GenBank/DDBJ whole genome shotgun (WGS) entry which is preliminary data.</text>
</comment>
<dbReference type="GO" id="GO:0005975">
    <property type="term" value="P:carbohydrate metabolic process"/>
    <property type="evidence" value="ECO:0007669"/>
    <property type="project" value="InterPro"/>
</dbReference>
<dbReference type="Proteomes" id="UP000773614">
    <property type="component" value="Unassembled WGS sequence"/>
</dbReference>
<keyword evidence="4" id="KW-1185">Reference proteome</keyword>
<evidence type="ECO:0000313" key="3">
    <source>
        <dbReference type="EMBL" id="MYZ49330.1"/>
    </source>
</evidence>
<gene>
    <name evidence="3" type="ORF">E4O86_16595</name>
</gene>
<reference evidence="3" key="1">
    <citation type="submission" date="2019-03" db="EMBL/GenBank/DDBJ databases">
        <title>Afifella sp. nov., isolated from activated sludge.</title>
        <authorList>
            <person name="Li Q."/>
            <person name="Liu Y."/>
        </authorList>
    </citation>
    <scope>NUCLEOTIDE SEQUENCE</scope>
    <source>
        <strain evidence="3">L72</strain>
    </source>
</reference>
<dbReference type="InterPro" id="IPR008928">
    <property type="entry name" value="6-hairpin_glycosidase_sf"/>
</dbReference>
<evidence type="ECO:0000259" key="2">
    <source>
        <dbReference type="Pfam" id="PF22422"/>
    </source>
</evidence>
<dbReference type="Pfam" id="PF22422">
    <property type="entry name" value="MGH1-like_GH"/>
    <property type="match status" value="1"/>
</dbReference>
<protein>
    <submittedName>
        <fullName evidence="3">Amylo-alpha-1,6-glucosidase</fullName>
    </submittedName>
</protein>
<dbReference type="InterPro" id="IPR054491">
    <property type="entry name" value="MGH1-like_GH"/>
</dbReference>
<dbReference type="InterPro" id="IPR032856">
    <property type="entry name" value="GDE_N_bis"/>
</dbReference>
<feature type="domain" description="Putative glycogen debranching enzyme N-terminal" evidence="1">
    <location>
        <begin position="42"/>
        <end position="233"/>
    </location>
</feature>
<dbReference type="AlphaFoldDB" id="A0A964T747"/>
<organism evidence="3 4">
    <name type="scientific">Propylenella binzhouense</name>
    <dbReference type="NCBI Taxonomy" id="2555902"/>
    <lineage>
        <taxon>Bacteria</taxon>
        <taxon>Pseudomonadati</taxon>
        <taxon>Pseudomonadota</taxon>
        <taxon>Alphaproteobacteria</taxon>
        <taxon>Hyphomicrobiales</taxon>
        <taxon>Propylenellaceae</taxon>
        <taxon>Propylenella</taxon>
    </lineage>
</organism>
<evidence type="ECO:0000313" key="4">
    <source>
        <dbReference type="Proteomes" id="UP000773614"/>
    </source>
</evidence>
<dbReference type="Pfam" id="PF14742">
    <property type="entry name" value="GDE_N_bis"/>
    <property type="match status" value="1"/>
</dbReference>